<keyword evidence="2" id="KW-1185">Reference proteome</keyword>
<comment type="caution">
    <text evidence="1">The sequence shown here is derived from an EMBL/GenBank/DDBJ whole genome shotgun (WGS) entry which is preliminary data.</text>
</comment>
<evidence type="ECO:0000313" key="1">
    <source>
        <dbReference type="EMBL" id="KAI3794819.1"/>
    </source>
</evidence>
<dbReference type="EMBL" id="CM042029">
    <property type="protein sequence ID" value="KAI3794819.1"/>
    <property type="molecule type" value="Genomic_DNA"/>
</dbReference>
<sequence length="131" mass="15803">MYPKPVANPIPYSELLRLFSRDWLDVSVMHSFAMYFFLSPKSKWAFLDPNRIKVASGFEREFIWIMANCNQQQKGWECGFMVIKHMREFVETIQHDFIKTLWNANEITSHEELEIMIVELMKYWIKKVFDV</sequence>
<organism evidence="1 2">
    <name type="scientific">Smallanthus sonchifolius</name>
    <dbReference type="NCBI Taxonomy" id="185202"/>
    <lineage>
        <taxon>Eukaryota</taxon>
        <taxon>Viridiplantae</taxon>
        <taxon>Streptophyta</taxon>
        <taxon>Embryophyta</taxon>
        <taxon>Tracheophyta</taxon>
        <taxon>Spermatophyta</taxon>
        <taxon>Magnoliopsida</taxon>
        <taxon>eudicotyledons</taxon>
        <taxon>Gunneridae</taxon>
        <taxon>Pentapetalae</taxon>
        <taxon>asterids</taxon>
        <taxon>campanulids</taxon>
        <taxon>Asterales</taxon>
        <taxon>Asteraceae</taxon>
        <taxon>Asteroideae</taxon>
        <taxon>Heliantheae alliance</taxon>
        <taxon>Millerieae</taxon>
        <taxon>Smallanthus</taxon>
    </lineage>
</organism>
<dbReference type="Proteomes" id="UP001056120">
    <property type="component" value="Linkage Group LG12"/>
</dbReference>
<gene>
    <name evidence="1" type="ORF">L1987_37458</name>
</gene>
<accession>A0ACB9HG90</accession>
<reference evidence="2" key="1">
    <citation type="journal article" date="2022" name="Mol. Ecol. Resour.">
        <title>The genomes of chicory, endive, great burdock and yacon provide insights into Asteraceae palaeo-polyploidization history and plant inulin production.</title>
        <authorList>
            <person name="Fan W."/>
            <person name="Wang S."/>
            <person name="Wang H."/>
            <person name="Wang A."/>
            <person name="Jiang F."/>
            <person name="Liu H."/>
            <person name="Zhao H."/>
            <person name="Xu D."/>
            <person name="Zhang Y."/>
        </authorList>
    </citation>
    <scope>NUCLEOTIDE SEQUENCE [LARGE SCALE GENOMIC DNA]</scope>
    <source>
        <strain evidence="2">cv. Yunnan</strain>
    </source>
</reference>
<protein>
    <submittedName>
        <fullName evidence="1">Uncharacterized protein</fullName>
    </submittedName>
</protein>
<proteinExistence type="predicted"/>
<evidence type="ECO:0000313" key="2">
    <source>
        <dbReference type="Proteomes" id="UP001056120"/>
    </source>
</evidence>
<name>A0ACB9HG90_9ASTR</name>
<reference evidence="1 2" key="2">
    <citation type="journal article" date="2022" name="Mol. Ecol. Resour.">
        <title>The genomes of chicory, endive, great burdock and yacon provide insights into Asteraceae paleo-polyploidization history and plant inulin production.</title>
        <authorList>
            <person name="Fan W."/>
            <person name="Wang S."/>
            <person name="Wang H."/>
            <person name="Wang A."/>
            <person name="Jiang F."/>
            <person name="Liu H."/>
            <person name="Zhao H."/>
            <person name="Xu D."/>
            <person name="Zhang Y."/>
        </authorList>
    </citation>
    <scope>NUCLEOTIDE SEQUENCE [LARGE SCALE GENOMIC DNA]</scope>
    <source>
        <strain evidence="2">cv. Yunnan</strain>
        <tissue evidence="1">Leaves</tissue>
    </source>
</reference>